<organism evidence="1 2">
    <name type="scientific">Spongiactinospora gelatinilytica</name>
    <dbReference type="NCBI Taxonomy" id="2666298"/>
    <lineage>
        <taxon>Bacteria</taxon>
        <taxon>Bacillati</taxon>
        <taxon>Actinomycetota</taxon>
        <taxon>Actinomycetes</taxon>
        <taxon>Streptosporangiales</taxon>
        <taxon>Streptosporangiaceae</taxon>
        <taxon>Spongiactinospora</taxon>
    </lineage>
</organism>
<reference evidence="1 2" key="1">
    <citation type="submission" date="2018-01" db="EMBL/GenBank/DDBJ databases">
        <title>Draft genome sequence of Sphaerisporangium sp. 7K107.</title>
        <authorList>
            <person name="Sahin N."/>
            <person name="Saygin H."/>
            <person name="Ay H."/>
        </authorList>
    </citation>
    <scope>NUCLEOTIDE SEQUENCE [LARGE SCALE GENOMIC DNA]</scope>
    <source>
        <strain evidence="1 2">7K107</strain>
    </source>
</reference>
<proteinExistence type="predicted"/>
<dbReference type="RefSeq" id="WP_111171002.1">
    <property type="nucleotide sequence ID" value="NZ_POUA01000358.1"/>
</dbReference>
<gene>
    <name evidence="1" type="ORF">C1I98_31410</name>
</gene>
<protein>
    <submittedName>
        <fullName evidence="1">Uncharacterized protein</fullName>
    </submittedName>
</protein>
<comment type="caution">
    <text evidence="1">The sequence shown here is derived from an EMBL/GenBank/DDBJ whole genome shotgun (WGS) entry which is preliminary data.</text>
</comment>
<dbReference type="AlphaFoldDB" id="A0A2W2FY39"/>
<evidence type="ECO:0000313" key="2">
    <source>
        <dbReference type="Proteomes" id="UP000248544"/>
    </source>
</evidence>
<keyword evidence="2" id="KW-1185">Reference proteome</keyword>
<sequence length="756" mass="80889">MSHGGATVAGKPGGRVLVHAVGGGDLGLAGVPLDAMVAPDYEGDADATGKDRRPLRKIFEGLAETGTPVSAVVLLGTTTPSRPGTRPLADRAEEIRAHLVSADGLCGGRFDPQSVVVVPVVGPYFQGASRALGSWLAERRPAEVLVSCGSGAFALSVGALCATLVAQVPARILHIDAAGEPYALERPGDVDGHLRLWLIRHRFWDILVEADSKHQDLWRLLAARQAGDLRAASEALKYGTTELPAGRLDKFADPWETTKAALFERLGRGEAADHGILRAWFADQLRRWFEEEKDLDSRTREAIQRLLGVFRTRGEGEGNISGHIRITSQVVQGHARCVRMLKDQALIDLYTAAATHAAHLEPHSRASRPLPVTLLDAAEEWERGDQGVKLVGATGTTMWPVLGSGDVLGLMAVGLDREGRDSDDLLAIQAVVTCLRHRQDVLQRHGVPRLCLLASPETAERAHRLARLSPTDADVRVIEGVQGDMGAVRDTVLAALAAGDAATGRTGSGSLRDVDEIVLVLNPGPPLTNYGMIAAAAHWSLTAACPLWVTGLIRTADGAPATSDGQRVLARLGADRMLTSLAMGATHRLDLRTAQRLAERGSDLLLRVLPKLRALERNLFGKPPGPASRASLLGLARQRLTLIAHACGRQPLPAAYLAVESLRPALFPWSVFKTVCEAVPSLRELAQAANHTLHGHALDKRARRGHGRIQPCTADPEALLREAVRGLGGPTRTDHVLIEQHQSAIDALDGVYRESG</sequence>
<evidence type="ECO:0000313" key="1">
    <source>
        <dbReference type="EMBL" id="PZG30110.1"/>
    </source>
</evidence>
<dbReference type="Proteomes" id="UP000248544">
    <property type="component" value="Unassembled WGS sequence"/>
</dbReference>
<accession>A0A2W2FY39</accession>
<name>A0A2W2FY39_9ACTN</name>
<dbReference type="EMBL" id="POUA01000358">
    <property type="protein sequence ID" value="PZG30110.1"/>
    <property type="molecule type" value="Genomic_DNA"/>
</dbReference>